<keyword evidence="1" id="KW-0732">Signal</keyword>
<reference evidence="2" key="1">
    <citation type="journal article" date="2019" name="bioRxiv">
        <title>The Genome of the Zebra Mussel, Dreissena polymorpha: A Resource for Invasive Species Research.</title>
        <authorList>
            <person name="McCartney M.A."/>
            <person name="Auch B."/>
            <person name="Kono T."/>
            <person name="Mallez S."/>
            <person name="Zhang Y."/>
            <person name="Obille A."/>
            <person name="Becker A."/>
            <person name="Abrahante J.E."/>
            <person name="Garbe J."/>
            <person name="Badalamenti J.P."/>
            <person name="Herman A."/>
            <person name="Mangelson H."/>
            <person name="Liachko I."/>
            <person name="Sullivan S."/>
            <person name="Sone E.D."/>
            <person name="Koren S."/>
            <person name="Silverstein K.A.T."/>
            <person name="Beckman K.B."/>
            <person name="Gohl D.M."/>
        </authorList>
    </citation>
    <scope>NUCLEOTIDE SEQUENCE</scope>
    <source>
        <strain evidence="2">Duluth1</strain>
        <tissue evidence="2">Whole animal</tissue>
    </source>
</reference>
<gene>
    <name evidence="2" type="ORF">DPMN_125430</name>
</gene>
<feature type="signal peptide" evidence="1">
    <location>
        <begin position="1"/>
        <end position="17"/>
    </location>
</feature>
<proteinExistence type="predicted"/>
<accession>A0A9D4GXS9</accession>
<protein>
    <submittedName>
        <fullName evidence="2">Uncharacterized protein</fullName>
    </submittedName>
</protein>
<dbReference type="Proteomes" id="UP000828390">
    <property type="component" value="Unassembled WGS sequence"/>
</dbReference>
<reference evidence="2" key="2">
    <citation type="submission" date="2020-11" db="EMBL/GenBank/DDBJ databases">
        <authorList>
            <person name="McCartney M.A."/>
            <person name="Auch B."/>
            <person name="Kono T."/>
            <person name="Mallez S."/>
            <person name="Becker A."/>
            <person name="Gohl D.M."/>
            <person name="Silverstein K.A.T."/>
            <person name="Koren S."/>
            <person name="Bechman K.B."/>
            <person name="Herman A."/>
            <person name="Abrahante J.E."/>
            <person name="Garbe J."/>
        </authorList>
    </citation>
    <scope>NUCLEOTIDE SEQUENCE</scope>
    <source>
        <strain evidence="2">Duluth1</strain>
        <tissue evidence="2">Whole animal</tissue>
    </source>
</reference>
<dbReference type="PROSITE" id="PS51257">
    <property type="entry name" value="PROKAR_LIPOPROTEIN"/>
    <property type="match status" value="1"/>
</dbReference>
<organism evidence="2 3">
    <name type="scientific">Dreissena polymorpha</name>
    <name type="common">Zebra mussel</name>
    <name type="synonym">Mytilus polymorpha</name>
    <dbReference type="NCBI Taxonomy" id="45954"/>
    <lineage>
        <taxon>Eukaryota</taxon>
        <taxon>Metazoa</taxon>
        <taxon>Spiralia</taxon>
        <taxon>Lophotrochozoa</taxon>
        <taxon>Mollusca</taxon>
        <taxon>Bivalvia</taxon>
        <taxon>Autobranchia</taxon>
        <taxon>Heteroconchia</taxon>
        <taxon>Euheterodonta</taxon>
        <taxon>Imparidentia</taxon>
        <taxon>Neoheterodontei</taxon>
        <taxon>Myida</taxon>
        <taxon>Dreissenoidea</taxon>
        <taxon>Dreissenidae</taxon>
        <taxon>Dreissena</taxon>
    </lineage>
</organism>
<evidence type="ECO:0000313" key="3">
    <source>
        <dbReference type="Proteomes" id="UP000828390"/>
    </source>
</evidence>
<keyword evidence="3" id="KW-1185">Reference proteome</keyword>
<dbReference type="EMBL" id="JAIWYP010000005">
    <property type="protein sequence ID" value="KAH3823620.1"/>
    <property type="molecule type" value="Genomic_DNA"/>
</dbReference>
<evidence type="ECO:0000313" key="2">
    <source>
        <dbReference type="EMBL" id="KAH3823620.1"/>
    </source>
</evidence>
<evidence type="ECO:0000256" key="1">
    <source>
        <dbReference type="SAM" id="SignalP"/>
    </source>
</evidence>
<sequence>MKIAVFFFALAIAYACAARCKQTSDCDPIVTSCRGGSILHCMDFQCVCDSLAGVELHECTVNTDCHDHIHDGFFHQCAHNGWQCINYDCQCTSGHGN</sequence>
<feature type="chain" id="PRO_5038811112" evidence="1">
    <location>
        <begin position="18"/>
        <end position="97"/>
    </location>
</feature>
<name>A0A9D4GXS9_DREPO</name>
<dbReference type="AlphaFoldDB" id="A0A9D4GXS9"/>
<comment type="caution">
    <text evidence="2">The sequence shown here is derived from an EMBL/GenBank/DDBJ whole genome shotgun (WGS) entry which is preliminary data.</text>
</comment>